<dbReference type="Gene3D" id="3.40.50.410">
    <property type="entry name" value="von Willebrand factor, type A domain"/>
    <property type="match status" value="1"/>
</dbReference>
<dbReference type="Pfam" id="PF08487">
    <property type="entry name" value="VIT"/>
    <property type="match status" value="1"/>
</dbReference>
<proteinExistence type="predicted"/>
<evidence type="ECO:0000313" key="4">
    <source>
        <dbReference type="Proteomes" id="UP000053257"/>
    </source>
</evidence>
<dbReference type="AlphaFoldDB" id="A0A0C3S124"/>
<evidence type="ECO:0008006" key="5">
    <source>
        <dbReference type="Google" id="ProtNLM"/>
    </source>
</evidence>
<dbReference type="Pfam" id="PF13768">
    <property type="entry name" value="VWA_3"/>
    <property type="match status" value="1"/>
</dbReference>
<organism evidence="3 4">
    <name type="scientific">Phlebiopsis gigantea (strain 11061_1 CR5-6)</name>
    <name type="common">White-rot fungus</name>
    <name type="synonym">Peniophora gigantea</name>
    <dbReference type="NCBI Taxonomy" id="745531"/>
    <lineage>
        <taxon>Eukaryota</taxon>
        <taxon>Fungi</taxon>
        <taxon>Dikarya</taxon>
        <taxon>Basidiomycota</taxon>
        <taxon>Agaricomycotina</taxon>
        <taxon>Agaricomycetes</taxon>
        <taxon>Polyporales</taxon>
        <taxon>Phanerochaetaceae</taxon>
        <taxon>Phlebiopsis</taxon>
    </lineage>
</organism>
<dbReference type="InterPro" id="IPR036465">
    <property type="entry name" value="vWFA_dom_sf"/>
</dbReference>
<dbReference type="PANTHER" id="PTHR45737:SF6">
    <property type="entry name" value="VON WILLEBRAND FACTOR A DOMAIN-CONTAINING PROTEIN 5A"/>
    <property type="match status" value="1"/>
</dbReference>
<dbReference type="HOGENOM" id="CLU_003826_0_0_1"/>
<dbReference type="Proteomes" id="UP000053257">
    <property type="component" value="Unassembled WGS sequence"/>
</dbReference>
<gene>
    <name evidence="3" type="ORF">PHLGIDRAFT_130535</name>
</gene>
<evidence type="ECO:0000259" key="2">
    <source>
        <dbReference type="PROSITE" id="PS51468"/>
    </source>
</evidence>
<dbReference type="OrthoDB" id="1729737at2759"/>
<dbReference type="STRING" id="745531.A0A0C3S124"/>
<dbReference type="PROSITE" id="PS51468">
    <property type="entry name" value="VIT"/>
    <property type="match status" value="1"/>
</dbReference>
<evidence type="ECO:0000259" key="1">
    <source>
        <dbReference type="PROSITE" id="PS50234"/>
    </source>
</evidence>
<dbReference type="InterPro" id="IPR002035">
    <property type="entry name" value="VWF_A"/>
</dbReference>
<dbReference type="PANTHER" id="PTHR45737">
    <property type="entry name" value="VON WILLEBRAND FACTOR A DOMAIN-CONTAINING PROTEIN 5A"/>
    <property type="match status" value="1"/>
</dbReference>
<dbReference type="SMART" id="SM00327">
    <property type="entry name" value="VWA"/>
    <property type="match status" value="1"/>
</dbReference>
<dbReference type="InterPro" id="IPR013694">
    <property type="entry name" value="VIT"/>
</dbReference>
<sequence length="877" mass="94459">MRIPHTTKPCGIILAGAEHGTFLPLERVEVHVDVVDVSALVTVSQHFWQFSPVGLTQAKYVFPVPARAAVCGFEMAAEDGKIITAVVKEREEARREHQAALSQGLMTGLVEHVTDDIFSISLGALPRQQMITCKLTYVLDLMEDDISDQVRLQLPMCIGMRFGYIPPGMQDARPIHPDCITISVDIRMQGAVKKINSPTHPTVLVSDPELADGIRSVRHTSPDFMVRDFVLLIAAEGLDAPRCFAQRASNGTLAMQLSVVPKFDLSPIPRQEYIFLVDRSGSMGGQRIETAKRSLMLLLRALPSHGTWFNVFSFGSVSDSLWSCSVEYGEQSINHATQHIDGMTANYGGTEIQGALEHVLRTRKTDLPSAIFVLTDGETYNIEQTIMPIKISVDQAAKNAPLRVFTLGIGMTTSTALCEGMARAGNGVCLMAATTETIIGKCSRLVRASRTYILKNVSIDWGVRTTPLLVPPTSHVDNSKLRQAPATVSAIYPGTRFVVFALVEDTAFTPPKEVVIRAQRDGQGDLLQFTVPVQLVDFPPDRQHQPLIQTLAARRAIMDLDDSASYSPDKPLIVRLGIKYQLASKFTSFIAVDKRTRAEVPGPVAAHSHPHSAGTLFGSFGASQSSMAPRTAALFGQPRSNAPQMAACFGQAAYTPAAPAISGASLTGGSFAFPALQHLGTAGGGVFGTASPPAAHATSGRSAFAGTASPMLGASRNLGFQTFRQSTSTARWFTPSINTTQTVTPQAEYPMDVSEADPMDTSDDIMSPHVAAHSGTQSIDDAVAQLVLLQSFDGSFPPDKHLLDLLDGVVSVAEAQSLGVSERIWATCLAVAYLRVRMNDQPELLDGLVEKAKTFISQTPGVNMERLFAHARAVVAS</sequence>
<dbReference type="PROSITE" id="PS50234">
    <property type="entry name" value="VWFA"/>
    <property type="match status" value="1"/>
</dbReference>
<feature type="domain" description="VIT" evidence="2">
    <location>
        <begin position="9"/>
        <end position="139"/>
    </location>
</feature>
<evidence type="ECO:0000313" key="3">
    <source>
        <dbReference type="EMBL" id="KIP02807.1"/>
    </source>
</evidence>
<keyword evidence="4" id="KW-1185">Reference proteome</keyword>
<dbReference type="SUPFAM" id="SSF53300">
    <property type="entry name" value="vWA-like"/>
    <property type="match status" value="1"/>
</dbReference>
<dbReference type="EMBL" id="KN840652">
    <property type="protein sequence ID" value="KIP02807.1"/>
    <property type="molecule type" value="Genomic_DNA"/>
</dbReference>
<accession>A0A0C3S124</accession>
<name>A0A0C3S124_PHLG1</name>
<reference evidence="3 4" key="1">
    <citation type="journal article" date="2014" name="PLoS Genet.">
        <title>Analysis of the Phlebiopsis gigantea genome, transcriptome and secretome provides insight into its pioneer colonization strategies of wood.</title>
        <authorList>
            <person name="Hori C."/>
            <person name="Ishida T."/>
            <person name="Igarashi K."/>
            <person name="Samejima M."/>
            <person name="Suzuki H."/>
            <person name="Master E."/>
            <person name="Ferreira P."/>
            <person name="Ruiz-Duenas F.J."/>
            <person name="Held B."/>
            <person name="Canessa P."/>
            <person name="Larrondo L.F."/>
            <person name="Schmoll M."/>
            <person name="Druzhinina I.S."/>
            <person name="Kubicek C.P."/>
            <person name="Gaskell J.A."/>
            <person name="Kersten P."/>
            <person name="St John F."/>
            <person name="Glasner J."/>
            <person name="Sabat G."/>
            <person name="Splinter BonDurant S."/>
            <person name="Syed K."/>
            <person name="Yadav J."/>
            <person name="Mgbeahuruike A.C."/>
            <person name="Kovalchuk A."/>
            <person name="Asiegbu F.O."/>
            <person name="Lackner G."/>
            <person name="Hoffmeister D."/>
            <person name="Rencoret J."/>
            <person name="Gutierrez A."/>
            <person name="Sun H."/>
            <person name="Lindquist E."/>
            <person name="Barry K."/>
            <person name="Riley R."/>
            <person name="Grigoriev I.V."/>
            <person name="Henrissat B."/>
            <person name="Kues U."/>
            <person name="Berka R.M."/>
            <person name="Martinez A.T."/>
            <person name="Covert S.F."/>
            <person name="Blanchette R.A."/>
            <person name="Cullen D."/>
        </authorList>
    </citation>
    <scope>NUCLEOTIDE SEQUENCE [LARGE SCALE GENOMIC DNA]</scope>
    <source>
        <strain evidence="3 4">11061_1 CR5-6</strain>
    </source>
</reference>
<feature type="domain" description="VWFA" evidence="1">
    <location>
        <begin position="272"/>
        <end position="457"/>
    </location>
</feature>
<protein>
    <recommendedName>
        <fullName evidence="5">VIT domain-containing protein</fullName>
    </recommendedName>
</protein>
<dbReference type="SMART" id="SM00609">
    <property type="entry name" value="VIT"/>
    <property type="match status" value="1"/>
</dbReference>